<organism evidence="9 10">
    <name type="scientific">Lysobacter korlensis</name>
    <dbReference type="NCBI Taxonomy" id="553636"/>
    <lineage>
        <taxon>Bacteria</taxon>
        <taxon>Pseudomonadati</taxon>
        <taxon>Pseudomonadota</taxon>
        <taxon>Gammaproteobacteria</taxon>
        <taxon>Lysobacterales</taxon>
        <taxon>Lysobacteraceae</taxon>
        <taxon>Lysobacter</taxon>
    </lineage>
</organism>
<feature type="chain" id="PRO_5044963143" description="Flagella basal body P-ring formation protein FlgA" evidence="7">
    <location>
        <begin position="29"/>
        <end position="226"/>
    </location>
</feature>
<proteinExistence type="inferred from homology"/>
<evidence type="ECO:0000256" key="3">
    <source>
        <dbReference type="ARBA" id="ARBA00014754"/>
    </source>
</evidence>
<accession>A0ABV6RJD5</accession>
<reference evidence="9 10" key="1">
    <citation type="submission" date="2024-09" db="EMBL/GenBank/DDBJ databases">
        <authorList>
            <person name="Sun Q."/>
            <person name="Mori K."/>
        </authorList>
    </citation>
    <scope>NUCLEOTIDE SEQUENCE [LARGE SCALE GENOMIC DNA]</scope>
    <source>
        <strain evidence="9 10">KCTC 23076</strain>
    </source>
</reference>
<keyword evidence="10" id="KW-1185">Reference proteome</keyword>
<protein>
    <recommendedName>
        <fullName evidence="3 7">Flagella basal body P-ring formation protein FlgA</fullName>
    </recommendedName>
</protein>
<dbReference type="Proteomes" id="UP001589896">
    <property type="component" value="Unassembled WGS sequence"/>
</dbReference>
<evidence type="ECO:0000256" key="5">
    <source>
        <dbReference type="ARBA" id="ARBA00022764"/>
    </source>
</evidence>
<evidence type="ECO:0000256" key="7">
    <source>
        <dbReference type="RuleBase" id="RU362063"/>
    </source>
</evidence>
<dbReference type="Gene3D" id="3.90.1210.10">
    <property type="entry name" value="Antifreeze-like/N-acetylneuraminic acid synthase C-terminal domain"/>
    <property type="match status" value="1"/>
</dbReference>
<dbReference type="Pfam" id="PF13144">
    <property type="entry name" value="ChapFlgA"/>
    <property type="match status" value="1"/>
</dbReference>
<evidence type="ECO:0000256" key="1">
    <source>
        <dbReference type="ARBA" id="ARBA00004418"/>
    </source>
</evidence>
<comment type="similarity">
    <text evidence="2 7">Belongs to the FlgA family.</text>
</comment>
<evidence type="ECO:0000313" key="9">
    <source>
        <dbReference type="EMBL" id="MFC0677102.1"/>
    </source>
</evidence>
<sequence>MALLALIHPLSRYPLAFALMAATGVADATATHPVEDIRATAIAALGADAANAQATLGAGVRFARCSQPLQAVATGAQTAQVRCPDAPGWKLYVPVRVRREADVVVLRGPVRAGQPITADQLTVQRRDLGQAASPGFSDPAQVIGMTPSKSLAAGAALTTADVMQGPPLRRGDPVVLLTRIGGVEVRMAGRALGPAGAGGTVSAENVESRRIVRGRLSAPGVVEIVR</sequence>
<evidence type="ECO:0000259" key="8">
    <source>
        <dbReference type="SMART" id="SM00858"/>
    </source>
</evidence>
<dbReference type="PANTHER" id="PTHR36307:SF1">
    <property type="entry name" value="FLAGELLA BASAL BODY P-RING FORMATION PROTEIN FLGA"/>
    <property type="match status" value="1"/>
</dbReference>
<feature type="signal peptide" evidence="7">
    <location>
        <begin position="1"/>
        <end position="28"/>
    </location>
</feature>
<gene>
    <name evidence="9" type="primary">flgA</name>
    <name evidence="9" type="ORF">ACFFGH_04430</name>
</gene>
<comment type="function">
    <text evidence="6 7">Involved in the assembly process of the P-ring formation. It may associate with FlgF on the rod constituting a structure essential for the P-ring assembly or may act as a modulator protein for the P-ring assembly.</text>
</comment>
<keyword evidence="9" id="KW-0966">Cell projection</keyword>
<dbReference type="RefSeq" id="WP_386665164.1">
    <property type="nucleotide sequence ID" value="NZ_JBHLTG010000001.1"/>
</dbReference>
<feature type="domain" description="SAF" evidence="8">
    <location>
        <begin position="101"/>
        <end position="163"/>
    </location>
</feature>
<dbReference type="SMART" id="SM00858">
    <property type="entry name" value="SAF"/>
    <property type="match status" value="1"/>
</dbReference>
<dbReference type="Gene3D" id="2.30.30.760">
    <property type="match status" value="1"/>
</dbReference>
<dbReference type="InterPro" id="IPR017585">
    <property type="entry name" value="SAF_FlgA"/>
</dbReference>
<comment type="subcellular location">
    <subcellularLocation>
        <location evidence="1 7">Periplasm</location>
    </subcellularLocation>
</comment>
<name>A0ABV6RJD5_9GAMM</name>
<evidence type="ECO:0000256" key="4">
    <source>
        <dbReference type="ARBA" id="ARBA00022729"/>
    </source>
</evidence>
<keyword evidence="7" id="KW-1005">Bacterial flagellum biogenesis</keyword>
<dbReference type="CDD" id="cd11614">
    <property type="entry name" value="SAF_CpaB_FlgA_like"/>
    <property type="match status" value="1"/>
</dbReference>
<dbReference type="NCBIfam" id="TIGR03170">
    <property type="entry name" value="flgA_cterm"/>
    <property type="match status" value="1"/>
</dbReference>
<keyword evidence="5 7" id="KW-0574">Periplasm</keyword>
<dbReference type="PANTHER" id="PTHR36307">
    <property type="entry name" value="FLAGELLA BASAL BODY P-RING FORMATION PROTEIN FLGA"/>
    <property type="match status" value="1"/>
</dbReference>
<dbReference type="InterPro" id="IPR013974">
    <property type="entry name" value="SAF"/>
</dbReference>
<evidence type="ECO:0000313" key="10">
    <source>
        <dbReference type="Proteomes" id="UP001589896"/>
    </source>
</evidence>
<keyword evidence="9" id="KW-0969">Cilium</keyword>
<evidence type="ECO:0000256" key="6">
    <source>
        <dbReference type="ARBA" id="ARBA00025643"/>
    </source>
</evidence>
<evidence type="ECO:0000256" key="2">
    <source>
        <dbReference type="ARBA" id="ARBA00010474"/>
    </source>
</evidence>
<dbReference type="InterPro" id="IPR039246">
    <property type="entry name" value="Flagellar_FlgA"/>
</dbReference>
<keyword evidence="9" id="KW-0282">Flagellum</keyword>
<comment type="caution">
    <text evidence="9">The sequence shown here is derived from an EMBL/GenBank/DDBJ whole genome shotgun (WGS) entry which is preliminary data.</text>
</comment>
<dbReference type="EMBL" id="JBHLTG010000001">
    <property type="protein sequence ID" value="MFC0677102.1"/>
    <property type="molecule type" value="Genomic_DNA"/>
</dbReference>
<keyword evidence="4 7" id="KW-0732">Signal</keyword>